<dbReference type="PANTHER" id="PTHR33710">
    <property type="entry name" value="BNAC02G09200D PROTEIN"/>
    <property type="match status" value="1"/>
</dbReference>
<dbReference type="PANTHER" id="PTHR33710:SF64">
    <property type="entry name" value="ENDONUCLEASE_EXONUCLEASE_PHOSPHATASE DOMAIN-CONTAINING PROTEIN"/>
    <property type="match status" value="1"/>
</dbReference>
<dbReference type="Proteomes" id="UP000321393">
    <property type="component" value="Unassembled WGS sequence"/>
</dbReference>
<evidence type="ECO:0000313" key="5">
    <source>
        <dbReference type="Proteomes" id="UP000321393"/>
    </source>
</evidence>
<evidence type="ECO:0000313" key="4">
    <source>
        <dbReference type="EMBL" id="TYK22402.1"/>
    </source>
</evidence>
<feature type="domain" description="Endonuclease/exonuclease/phosphatase" evidence="2">
    <location>
        <begin position="652"/>
        <end position="786"/>
    </location>
</feature>
<dbReference type="Gene3D" id="3.60.10.10">
    <property type="entry name" value="Endonuclease/exonuclease/phosphatase"/>
    <property type="match status" value="1"/>
</dbReference>
<dbReference type="EMBL" id="SSTD01005073">
    <property type="protein sequence ID" value="TYK22402.1"/>
    <property type="molecule type" value="Genomic_DNA"/>
</dbReference>
<dbReference type="AlphaFoldDB" id="A0A5D3DFM9"/>
<feature type="compositionally biased region" description="Polar residues" evidence="1">
    <location>
        <begin position="370"/>
        <end position="382"/>
    </location>
</feature>
<dbReference type="SUPFAM" id="SSF56219">
    <property type="entry name" value="DNase I-like"/>
    <property type="match status" value="1"/>
</dbReference>
<dbReference type="OrthoDB" id="1741517at2759"/>
<dbReference type="Pfam" id="PF03372">
    <property type="entry name" value="Exo_endo_phos"/>
    <property type="match status" value="1"/>
</dbReference>
<protein>
    <submittedName>
        <fullName evidence="4">LINE-1 retrotransposable element ORF2 protein</fullName>
    </submittedName>
</protein>
<reference evidence="5 6" key="1">
    <citation type="submission" date="2019-08" db="EMBL/GenBank/DDBJ databases">
        <title>Draft genome sequences of two oriental melons (Cucumis melo L. var makuwa).</title>
        <authorList>
            <person name="Kwon S.-Y."/>
        </authorList>
    </citation>
    <scope>NUCLEOTIDE SEQUENCE [LARGE SCALE GENOMIC DNA]</scope>
    <source>
        <strain evidence="6">cv. Chang Bougi</strain>
        <strain evidence="5">cv. SW 3</strain>
        <tissue evidence="4">Leaf</tissue>
    </source>
</reference>
<feature type="compositionally biased region" description="Basic and acidic residues" evidence="1">
    <location>
        <begin position="547"/>
        <end position="556"/>
    </location>
</feature>
<gene>
    <name evidence="4" type="ORF">E5676_scaffold173G00270</name>
    <name evidence="3" type="ORF">E6C27_scaffold228G00250</name>
</gene>
<name>A0A5D3DFM9_CUCMM</name>
<feature type="compositionally biased region" description="Polar residues" evidence="1">
    <location>
        <begin position="517"/>
        <end position="534"/>
    </location>
</feature>
<accession>A0A5D3DFM9</accession>
<comment type="caution">
    <text evidence="4">The sequence shown here is derived from an EMBL/GenBank/DDBJ whole genome shotgun (WGS) entry which is preliminary data.</text>
</comment>
<sequence length="1106" mass="127518">MDITPDTLEWIRNCFKDLLDTSTTKHFFAEKRSEDNCMWVRKTKNKSKTSITVEIFRIDNKGRKCSILVPEGPDSFGWKSFLALITFRPSAPTKRICSEIRKEFVSKYSDSFSSDSDSSRKSYAKALSDSSEEENKKRYKSTSDDSSSRRSSTIGFKPFTLSGDSFEKTVIVTRRCFHDDWNRIMFSLRKQSEIAFSYKPFQADKAFLFLNPDHAKLLCSNKSANGWSTVGNYQRDSASFVELQYFSKHWFGLWRIPCVVKETMQMEKLIDAKIKVRYNYIGFVPASVLITDNQGENFILTTVPPTKARWLVERNVRVHGTFKTKAADEFDQHNPLAEAYTYNGFQAIPLESTRTRGDYSFLNSDKHSVSNHTQAKKNNSSESEYDPFDQQLSERRKEKGKVILLINDQDHGHYSKRSKRISNRKVSFLSPGCIQSYSSNTEKNIEGKSLEISTINDPFEKRWSPRQKSKIKLTYRIKNDPHEFNEDQKLSLKEYGEGSKQMNLSVDMGPISPLDSMLQSENNHGQDSLNNQTKTKAKGEVQNQTDSVKEGNDHNKSPSRSTTDGISKDAKTDSELEIDRAFKEKLVIWLKENELKLSPKYTNDVPSSSYFPVLVSDQNGDLSGHGPLGDKGIIVLWDDTKFKVNNIKVGSHSISINVLSTNGNWWLTSVYGPYKNNDRTNLWLELELLQTLCVPNWLIIGDFNIVRWKTERNAKSLDRRNMANFNNFISVNELIDPPPLNNKYTWSNLRLNPTYSCLDRFLLSKGWENTFGLHTSRTMERIVSDHFPIILESPQIKWGPCPFRLNNSSLKDKEFQKNFPDWWNNSKQFGFPGYAFIQSLKSLSKLIKEWQHNKVNLYDAKRKVLLEEIDSIDKLELQGNMSTIHHQKRISLKSELLSIENNQALIWHQRSRQRWNLLGDENNAFFHRVCTINQRKNQIKSICDPNGTSLDSIGDISRIFISHFQNIYTKENYEEILIDNLNWNPISCSHQSELCKPFDEQEIKSTIMSISNEKAPGPDGYTILFYKKHWTDLKGDLLNVLKDFHKKGIVNNNVNNTFIALISKKEKCTTPSDYRPISLTTSLYKIMAKALANRLKSTLPDTVAEN</sequence>
<feature type="region of interest" description="Disordered" evidence="1">
    <location>
        <begin position="361"/>
        <end position="390"/>
    </location>
</feature>
<evidence type="ECO:0000259" key="2">
    <source>
        <dbReference type="Pfam" id="PF03372"/>
    </source>
</evidence>
<evidence type="ECO:0000313" key="6">
    <source>
        <dbReference type="Proteomes" id="UP000321947"/>
    </source>
</evidence>
<evidence type="ECO:0000313" key="3">
    <source>
        <dbReference type="EMBL" id="KAA0035247.1"/>
    </source>
</evidence>
<proteinExistence type="predicted"/>
<organism evidence="4 6">
    <name type="scientific">Cucumis melo var. makuwa</name>
    <name type="common">Oriental melon</name>
    <dbReference type="NCBI Taxonomy" id="1194695"/>
    <lineage>
        <taxon>Eukaryota</taxon>
        <taxon>Viridiplantae</taxon>
        <taxon>Streptophyta</taxon>
        <taxon>Embryophyta</taxon>
        <taxon>Tracheophyta</taxon>
        <taxon>Spermatophyta</taxon>
        <taxon>Magnoliopsida</taxon>
        <taxon>eudicotyledons</taxon>
        <taxon>Gunneridae</taxon>
        <taxon>Pentapetalae</taxon>
        <taxon>rosids</taxon>
        <taxon>fabids</taxon>
        <taxon>Cucurbitales</taxon>
        <taxon>Cucurbitaceae</taxon>
        <taxon>Benincaseae</taxon>
        <taxon>Cucumis</taxon>
    </lineage>
</organism>
<dbReference type="Proteomes" id="UP000321947">
    <property type="component" value="Unassembled WGS sequence"/>
</dbReference>
<dbReference type="EMBL" id="SSTE01020126">
    <property type="protein sequence ID" value="KAA0035247.1"/>
    <property type="molecule type" value="Genomic_DNA"/>
</dbReference>
<dbReference type="InterPro" id="IPR005135">
    <property type="entry name" value="Endo/exonuclease/phosphatase"/>
</dbReference>
<dbReference type="InterPro" id="IPR036691">
    <property type="entry name" value="Endo/exonu/phosph_ase_sf"/>
</dbReference>
<feature type="region of interest" description="Disordered" evidence="1">
    <location>
        <begin position="502"/>
        <end position="571"/>
    </location>
</feature>
<evidence type="ECO:0000256" key="1">
    <source>
        <dbReference type="SAM" id="MobiDB-lite"/>
    </source>
</evidence>